<evidence type="ECO:0000313" key="2">
    <source>
        <dbReference type="Proteomes" id="UP001221142"/>
    </source>
</evidence>
<keyword evidence="2" id="KW-1185">Reference proteome</keyword>
<gene>
    <name evidence="1" type="ORF">FB45DRAFT_678668</name>
</gene>
<comment type="caution">
    <text evidence="1">The sequence shown here is derived from an EMBL/GenBank/DDBJ whole genome shotgun (WGS) entry which is preliminary data.</text>
</comment>
<evidence type="ECO:0000313" key="1">
    <source>
        <dbReference type="EMBL" id="KAJ7616662.1"/>
    </source>
</evidence>
<reference evidence="1" key="1">
    <citation type="submission" date="2023-03" db="EMBL/GenBank/DDBJ databases">
        <title>Massive genome expansion in bonnet fungi (Mycena s.s.) driven by repeated elements and novel gene families across ecological guilds.</title>
        <authorList>
            <consortium name="Lawrence Berkeley National Laboratory"/>
            <person name="Harder C.B."/>
            <person name="Miyauchi S."/>
            <person name="Viragh M."/>
            <person name="Kuo A."/>
            <person name="Thoen E."/>
            <person name="Andreopoulos B."/>
            <person name="Lu D."/>
            <person name="Skrede I."/>
            <person name="Drula E."/>
            <person name="Henrissat B."/>
            <person name="Morin E."/>
            <person name="Kohler A."/>
            <person name="Barry K."/>
            <person name="LaButti K."/>
            <person name="Morin E."/>
            <person name="Salamov A."/>
            <person name="Lipzen A."/>
            <person name="Mereny Z."/>
            <person name="Hegedus B."/>
            <person name="Baldrian P."/>
            <person name="Stursova M."/>
            <person name="Weitz H."/>
            <person name="Taylor A."/>
            <person name="Grigoriev I.V."/>
            <person name="Nagy L.G."/>
            <person name="Martin F."/>
            <person name="Kauserud H."/>
        </authorList>
    </citation>
    <scope>NUCLEOTIDE SEQUENCE</scope>
    <source>
        <strain evidence="1">9284</strain>
    </source>
</reference>
<feature type="non-terminal residue" evidence="1">
    <location>
        <position position="125"/>
    </location>
</feature>
<proteinExistence type="predicted"/>
<dbReference type="AlphaFoldDB" id="A0AAD7FG62"/>
<name>A0AAD7FG62_9AGAR</name>
<dbReference type="EMBL" id="JARKIF010000022">
    <property type="protein sequence ID" value="KAJ7616662.1"/>
    <property type="molecule type" value="Genomic_DNA"/>
</dbReference>
<accession>A0AAD7FG62</accession>
<protein>
    <submittedName>
        <fullName evidence="1">Uncharacterized protein</fullName>
    </submittedName>
</protein>
<sequence>MIQTSKKYNLQFSALSVSKKTQLEMPMWSHKGLNSKMFEKIRLKKALKCLQQKHRIRSVADIVRISQRRTTVPTKPHMINPSGIGRKNCGCPPCKYQRSTYGCKDSGECVEMAKALLACLYPKWN</sequence>
<dbReference type="Proteomes" id="UP001221142">
    <property type="component" value="Unassembled WGS sequence"/>
</dbReference>
<organism evidence="1 2">
    <name type="scientific">Roridomyces roridus</name>
    <dbReference type="NCBI Taxonomy" id="1738132"/>
    <lineage>
        <taxon>Eukaryota</taxon>
        <taxon>Fungi</taxon>
        <taxon>Dikarya</taxon>
        <taxon>Basidiomycota</taxon>
        <taxon>Agaricomycotina</taxon>
        <taxon>Agaricomycetes</taxon>
        <taxon>Agaricomycetidae</taxon>
        <taxon>Agaricales</taxon>
        <taxon>Marasmiineae</taxon>
        <taxon>Mycenaceae</taxon>
        <taxon>Roridomyces</taxon>
    </lineage>
</organism>